<dbReference type="EMBL" id="CARXXK010000001">
    <property type="protein sequence ID" value="CAI6344284.1"/>
    <property type="molecule type" value="Genomic_DNA"/>
</dbReference>
<dbReference type="PANTHER" id="PTHR47331">
    <property type="entry name" value="PHD-TYPE DOMAIN-CONTAINING PROTEIN"/>
    <property type="match status" value="1"/>
</dbReference>
<keyword evidence="2" id="KW-1185">Reference proteome</keyword>
<comment type="caution">
    <text evidence="1">The sequence shown here is derived from an EMBL/GenBank/DDBJ whole genome shotgun (WGS) entry which is preliminary data.</text>
</comment>
<accession>A0AAV0VKX4</accession>
<reference evidence="1 2" key="1">
    <citation type="submission" date="2023-01" db="EMBL/GenBank/DDBJ databases">
        <authorList>
            <person name="Whitehead M."/>
        </authorList>
    </citation>
    <scope>NUCLEOTIDE SEQUENCE [LARGE SCALE GENOMIC DNA]</scope>
</reference>
<evidence type="ECO:0000313" key="2">
    <source>
        <dbReference type="Proteomes" id="UP001160148"/>
    </source>
</evidence>
<dbReference type="PANTHER" id="PTHR47331:SF1">
    <property type="entry name" value="GAG-LIKE PROTEIN"/>
    <property type="match status" value="1"/>
</dbReference>
<name>A0AAV0VKX4_9HEMI</name>
<dbReference type="Proteomes" id="UP001160148">
    <property type="component" value="Unassembled WGS sequence"/>
</dbReference>
<dbReference type="InterPro" id="IPR008042">
    <property type="entry name" value="Retrotrans_Pao"/>
</dbReference>
<dbReference type="Pfam" id="PF05380">
    <property type="entry name" value="Peptidase_A17"/>
    <property type="match status" value="1"/>
</dbReference>
<dbReference type="AlphaFoldDB" id="A0AAV0VKX4"/>
<sequence length="161" mass="18231">MGHVYTFVVRVIKIVIKLICAKSKIAPLKVISLPRLELCAAVILARLANKVLPKLKLNIKNKNFWTDSSITLAWITSPSSKWKTFVAHRVSEMTKLNEWNHVRTQDNPADLISRSCGADQIINNDLWLEGPHWLADNSENWPKSKINVNVGIIPEAKEKIT</sequence>
<proteinExistence type="predicted"/>
<protein>
    <submittedName>
        <fullName evidence="1">Uncharacterized protein</fullName>
    </submittedName>
</protein>
<evidence type="ECO:0000313" key="1">
    <source>
        <dbReference type="EMBL" id="CAI6344284.1"/>
    </source>
</evidence>
<gene>
    <name evidence="1" type="ORF">MEUPH1_LOCUS1438</name>
</gene>
<organism evidence="1 2">
    <name type="scientific">Macrosiphum euphorbiae</name>
    <name type="common">potato aphid</name>
    <dbReference type="NCBI Taxonomy" id="13131"/>
    <lineage>
        <taxon>Eukaryota</taxon>
        <taxon>Metazoa</taxon>
        <taxon>Ecdysozoa</taxon>
        <taxon>Arthropoda</taxon>
        <taxon>Hexapoda</taxon>
        <taxon>Insecta</taxon>
        <taxon>Pterygota</taxon>
        <taxon>Neoptera</taxon>
        <taxon>Paraneoptera</taxon>
        <taxon>Hemiptera</taxon>
        <taxon>Sternorrhyncha</taxon>
        <taxon>Aphidomorpha</taxon>
        <taxon>Aphidoidea</taxon>
        <taxon>Aphididae</taxon>
        <taxon>Macrosiphini</taxon>
        <taxon>Macrosiphum</taxon>
    </lineage>
</organism>